<evidence type="ECO:0000313" key="2">
    <source>
        <dbReference type="Proteomes" id="UP000317998"/>
    </source>
</evidence>
<name>A0A542YI85_9MICO</name>
<dbReference type="EMBL" id="VFOM01000001">
    <property type="protein sequence ID" value="TQL47782.1"/>
    <property type="molecule type" value="Genomic_DNA"/>
</dbReference>
<protein>
    <submittedName>
        <fullName evidence="1">Uncharacterized protein</fullName>
    </submittedName>
</protein>
<accession>A0A542YI85</accession>
<keyword evidence="2" id="KW-1185">Reference proteome</keyword>
<gene>
    <name evidence="1" type="ORF">FB562_0852</name>
</gene>
<dbReference type="InterPro" id="IPR011044">
    <property type="entry name" value="Quino_amine_DH_bsu"/>
</dbReference>
<comment type="caution">
    <text evidence="1">The sequence shown here is derived from an EMBL/GenBank/DDBJ whole genome shotgun (WGS) entry which is preliminary data.</text>
</comment>
<dbReference type="AlphaFoldDB" id="A0A542YI85"/>
<proteinExistence type="predicted"/>
<sequence length="455" mass="48110">MAVLVVFCLAFLGLTWFQGPKLSSAQLDTQAVVASSGQQLRMFANQSLAQVDASQVSVEPAAAFSVDTVGDIVSITFEQRLGYGLDYAVTVSGVTSLHNTSDAVFRYEFTTDARPVFHLDRADPETGEPDRVMRSTLDAKGLSGQESVYSAQGIMDFTVIGQALAVITREGEQGAEQHHLSLVSLADGMVEEIVLPEPGTLDELRSGGSAALGFRFTPESTRATGEGVHTLMWIDLEGSHVPQTVAGIDGSALQPIDWRFLPSGELLALSGDNVLQRVDPTGESPTLPLGDYQGIESVSADGSTAIVRDLYDTILLVLDDSAGGVPGDELPFGPTPIDGVSPFGGQVALLLEGPARVQKVSVFDEGSGFFEGKIVVDDGAVSRILFESVPGTTSIEDFTVSPNGQFVVVEVIPDVSAMVSDAYYPLARPTSITTRFIDLVSGAVVAEVAGFDVEW</sequence>
<dbReference type="SUPFAM" id="SSF50969">
    <property type="entry name" value="YVTN repeat-like/Quinoprotein amine dehydrogenase"/>
    <property type="match status" value="1"/>
</dbReference>
<dbReference type="Proteomes" id="UP000317998">
    <property type="component" value="Unassembled WGS sequence"/>
</dbReference>
<evidence type="ECO:0000313" key="1">
    <source>
        <dbReference type="EMBL" id="TQL47782.1"/>
    </source>
</evidence>
<organism evidence="1 2">
    <name type="scientific">Homoserinimonas aerilata</name>
    <dbReference type="NCBI Taxonomy" id="1162970"/>
    <lineage>
        <taxon>Bacteria</taxon>
        <taxon>Bacillati</taxon>
        <taxon>Actinomycetota</taxon>
        <taxon>Actinomycetes</taxon>
        <taxon>Micrococcales</taxon>
        <taxon>Microbacteriaceae</taxon>
        <taxon>Homoserinimonas</taxon>
    </lineage>
</organism>
<reference evidence="1 2" key="1">
    <citation type="submission" date="2019-06" db="EMBL/GenBank/DDBJ databases">
        <title>Sequencing the genomes of 1000 actinobacteria strains.</title>
        <authorList>
            <person name="Klenk H.-P."/>
        </authorList>
    </citation>
    <scope>NUCLEOTIDE SEQUENCE [LARGE SCALE GENOMIC DNA]</scope>
    <source>
        <strain evidence="1 2">DSM 26477</strain>
    </source>
</reference>